<organism evidence="2 3">
    <name type="scientific">Meloidogyne enterolobii</name>
    <name type="common">Root-knot nematode worm</name>
    <name type="synonym">Meloidogyne mayaguensis</name>
    <dbReference type="NCBI Taxonomy" id="390850"/>
    <lineage>
        <taxon>Eukaryota</taxon>
        <taxon>Metazoa</taxon>
        <taxon>Ecdysozoa</taxon>
        <taxon>Nematoda</taxon>
        <taxon>Chromadorea</taxon>
        <taxon>Rhabditida</taxon>
        <taxon>Tylenchina</taxon>
        <taxon>Tylenchomorpha</taxon>
        <taxon>Tylenchoidea</taxon>
        <taxon>Meloidogynidae</taxon>
        <taxon>Meloidogyninae</taxon>
        <taxon>Meloidogyne</taxon>
    </lineage>
</organism>
<feature type="transmembrane region" description="Helical" evidence="1">
    <location>
        <begin position="12"/>
        <end position="41"/>
    </location>
</feature>
<evidence type="ECO:0000313" key="2">
    <source>
        <dbReference type="EMBL" id="CAD2164880.1"/>
    </source>
</evidence>
<comment type="caution">
    <text evidence="2">The sequence shown here is derived from an EMBL/GenBank/DDBJ whole genome shotgun (WGS) entry which is preliminary data.</text>
</comment>
<dbReference type="Proteomes" id="UP000580250">
    <property type="component" value="Unassembled WGS sequence"/>
</dbReference>
<protein>
    <submittedName>
        <fullName evidence="2">Uncharacterized protein</fullName>
    </submittedName>
</protein>
<keyword evidence="1" id="KW-0812">Transmembrane</keyword>
<keyword evidence="1" id="KW-1133">Transmembrane helix</keyword>
<name>A0A6V7UU60_MELEN</name>
<evidence type="ECO:0000256" key="1">
    <source>
        <dbReference type="SAM" id="Phobius"/>
    </source>
</evidence>
<feature type="transmembrane region" description="Helical" evidence="1">
    <location>
        <begin position="53"/>
        <end position="69"/>
    </location>
</feature>
<gene>
    <name evidence="2" type="ORF">MENT_LOCUS16819</name>
</gene>
<proteinExistence type="predicted"/>
<reference evidence="2 3" key="1">
    <citation type="submission" date="2020-08" db="EMBL/GenBank/DDBJ databases">
        <authorList>
            <person name="Koutsovoulos G."/>
            <person name="Danchin GJ E."/>
        </authorList>
    </citation>
    <scope>NUCLEOTIDE SEQUENCE [LARGE SCALE GENOMIC DNA]</scope>
</reference>
<sequence>MQKTKKRKRQLYLFVLGFLCRLQPGDNFLSFLMIWTIHLFYFEPSLATRGSSMLDQAFFSIFGLPAIFLRA</sequence>
<dbReference type="EMBL" id="CAJEWN010000106">
    <property type="protein sequence ID" value="CAD2164880.1"/>
    <property type="molecule type" value="Genomic_DNA"/>
</dbReference>
<dbReference type="AlphaFoldDB" id="A0A6V7UU60"/>
<keyword evidence="1" id="KW-0472">Membrane</keyword>
<evidence type="ECO:0000313" key="3">
    <source>
        <dbReference type="Proteomes" id="UP000580250"/>
    </source>
</evidence>
<accession>A0A6V7UU60</accession>